<name>A0A1B7NRR2_9EURO</name>
<evidence type="ECO:0000313" key="3">
    <source>
        <dbReference type="Proteomes" id="UP000091918"/>
    </source>
</evidence>
<accession>A0A1B7NRR2</accession>
<dbReference type="EMBL" id="LGUA01001003">
    <property type="protein sequence ID" value="OAX79488.1"/>
    <property type="molecule type" value="Genomic_DNA"/>
</dbReference>
<sequence>MTFRTNTESAHLYRLNGDYNPLHATPGPGKTLGYSGVIMHGLFSWNVAAHAVVSKFCGSKGSLLRDFEARFAAPVEPGDQLDILMWDMGSWKESSTVLGKIDKNLQEIRFVVKVGDTVVLSDGRALLNQDNNVKEGVKSRM</sequence>
<evidence type="ECO:0000259" key="1">
    <source>
        <dbReference type="Pfam" id="PF01575"/>
    </source>
</evidence>
<dbReference type="Proteomes" id="UP000091918">
    <property type="component" value="Unassembled WGS sequence"/>
</dbReference>
<dbReference type="GO" id="GO:0005777">
    <property type="term" value="C:peroxisome"/>
    <property type="evidence" value="ECO:0007669"/>
    <property type="project" value="TreeGrafter"/>
</dbReference>
<dbReference type="GO" id="GO:0003857">
    <property type="term" value="F:(3S)-3-hydroxyacyl-CoA dehydrogenase (NAD+) activity"/>
    <property type="evidence" value="ECO:0007669"/>
    <property type="project" value="TreeGrafter"/>
</dbReference>
<reference evidence="2 3" key="1">
    <citation type="submission" date="2015-07" db="EMBL/GenBank/DDBJ databases">
        <title>Emmonsia species relationships and genome sequence.</title>
        <authorList>
            <person name="Cuomo C.A."/>
            <person name="Schwartz I.S."/>
            <person name="Kenyon C."/>
            <person name="de Hoog G.S."/>
            <person name="Govender N.P."/>
            <person name="Botha A."/>
            <person name="Moreno L."/>
            <person name="de Vries M."/>
            <person name="Munoz J.F."/>
            <person name="Stielow J.B."/>
        </authorList>
    </citation>
    <scope>NUCLEOTIDE SEQUENCE [LARGE SCALE GENOMIC DNA]</scope>
    <source>
        <strain evidence="2 3">CBS 136260</strain>
    </source>
</reference>
<dbReference type="STRING" id="1658172.A0A1B7NRR2"/>
<dbReference type="InterPro" id="IPR029069">
    <property type="entry name" value="HotDog_dom_sf"/>
</dbReference>
<dbReference type="SUPFAM" id="SSF54637">
    <property type="entry name" value="Thioesterase/thiol ester dehydrase-isomerase"/>
    <property type="match status" value="1"/>
</dbReference>
<dbReference type="InterPro" id="IPR002539">
    <property type="entry name" value="MaoC-like_dom"/>
</dbReference>
<gene>
    <name evidence="2" type="ORF">ACJ72_06195</name>
</gene>
<dbReference type="OrthoDB" id="60204at2759"/>
<protein>
    <recommendedName>
        <fullName evidence="1">MaoC-like domain-containing protein</fullName>
    </recommendedName>
</protein>
<keyword evidence="3" id="KW-1185">Reference proteome</keyword>
<dbReference type="GO" id="GO:0004300">
    <property type="term" value="F:enoyl-CoA hydratase activity"/>
    <property type="evidence" value="ECO:0007669"/>
    <property type="project" value="TreeGrafter"/>
</dbReference>
<evidence type="ECO:0000313" key="2">
    <source>
        <dbReference type="EMBL" id="OAX79488.1"/>
    </source>
</evidence>
<feature type="domain" description="MaoC-like" evidence="1">
    <location>
        <begin position="6"/>
        <end position="92"/>
    </location>
</feature>
<proteinExistence type="predicted"/>
<dbReference type="PANTHER" id="PTHR13078:SF57">
    <property type="entry name" value="DEHYDRATASE, PUTATIVE (AFU_ORTHOLOGUE AFUA_5G00640)-RELATED"/>
    <property type="match status" value="1"/>
</dbReference>
<dbReference type="PANTHER" id="PTHR13078">
    <property type="entry name" value="PEROXISOMAL MULTIFUNCTIONAL ENZYME TYPE 2-RELATED"/>
    <property type="match status" value="1"/>
</dbReference>
<organism evidence="2 3">
    <name type="scientific">Emergomyces africanus</name>
    <dbReference type="NCBI Taxonomy" id="1955775"/>
    <lineage>
        <taxon>Eukaryota</taxon>
        <taxon>Fungi</taxon>
        <taxon>Dikarya</taxon>
        <taxon>Ascomycota</taxon>
        <taxon>Pezizomycotina</taxon>
        <taxon>Eurotiomycetes</taxon>
        <taxon>Eurotiomycetidae</taxon>
        <taxon>Onygenales</taxon>
        <taxon>Ajellomycetaceae</taxon>
        <taxon>Emergomyces</taxon>
    </lineage>
</organism>
<dbReference type="GO" id="GO:0044594">
    <property type="term" value="F:17-beta-hydroxysteroid dehydrogenase (NAD+) activity"/>
    <property type="evidence" value="ECO:0007669"/>
    <property type="project" value="TreeGrafter"/>
</dbReference>
<dbReference type="Gene3D" id="3.10.129.10">
    <property type="entry name" value="Hotdog Thioesterase"/>
    <property type="match status" value="1"/>
</dbReference>
<comment type="caution">
    <text evidence="2">The sequence shown here is derived from an EMBL/GenBank/DDBJ whole genome shotgun (WGS) entry which is preliminary data.</text>
</comment>
<dbReference type="GO" id="GO:0006635">
    <property type="term" value="P:fatty acid beta-oxidation"/>
    <property type="evidence" value="ECO:0007669"/>
    <property type="project" value="TreeGrafter"/>
</dbReference>
<dbReference type="Pfam" id="PF01575">
    <property type="entry name" value="MaoC_dehydratas"/>
    <property type="match status" value="1"/>
</dbReference>
<dbReference type="AlphaFoldDB" id="A0A1B7NRR2"/>